<dbReference type="Proteomes" id="UP000247416">
    <property type="component" value="Unassembled WGS sequence"/>
</dbReference>
<gene>
    <name evidence="2" type="ORF">BJ095_10766</name>
</gene>
<dbReference type="EMBL" id="QJTJ01000007">
    <property type="protein sequence ID" value="PYF06831.1"/>
    <property type="molecule type" value="Genomic_DNA"/>
</dbReference>
<name>A0A318TPM0_9BACL</name>
<accession>A0A318TPM0</accession>
<evidence type="ECO:0000313" key="3">
    <source>
        <dbReference type="Proteomes" id="UP000247416"/>
    </source>
</evidence>
<sequence>MKARFLINILTAILLMLFVFMNYLEIWTANLVVQAIFFIAMVSAIFNVGIEYGKRAQRNK</sequence>
<reference evidence="2 3" key="1">
    <citation type="submission" date="2018-06" db="EMBL/GenBank/DDBJ databases">
        <title>Genomic Encyclopedia of Archaeal and Bacterial Type Strains, Phase II (KMG-II): from individual species to whole genera.</title>
        <authorList>
            <person name="Goeker M."/>
        </authorList>
    </citation>
    <scope>NUCLEOTIDE SEQUENCE [LARGE SCALE GENOMIC DNA]</scope>
    <source>
        <strain evidence="2 3">KACC 16626</strain>
    </source>
</reference>
<keyword evidence="1" id="KW-0472">Membrane</keyword>
<keyword evidence="1" id="KW-1133">Transmembrane helix</keyword>
<dbReference type="OrthoDB" id="9800610at2"/>
<proteinExistence type="predicted"/>
<dbReference type="AlphaFoldDB" id="A0A318TPM0"/>
<evidence type="ECO:0000313" key="2">
    <source>
        <dbReference type="EMBL" id="PYF06831.1"/>
    </source>
</evidence>
<keyword evidence="1" id="KW-0812">Transmembrane</keyword>
<feature type="transmembrane region" description="Helical" evidence="1">
    <location>
        <begin position="30"/>
        <end position="50"/>
    </location>
</feature>
<keyword evidence="3" id="KW-1185">Reference proteome</keyword>
<organism evidence="2 3">
    <name type="scientific">Ureibacillus chungkukjangi</name>
    <dbReference type="NCBI Taxonomy" id="1202712"/>
    <lineage>
        <taxon>Bacteria</taxon>
        <taxon>Bacillati</taxon>
        <taxon>Bacillota</taxon>
        <taxon>Bacilli</taxon>
        <taxon>Bacillales</taxon>
        <taxon>Caryophanaceae</taxon>
        <taxon>Ureibacillus</taxon>
    </lineage>
</organism>
<comment type="caution">
    <text evidence="2">The sequence shown here is derived from an EMBL/GenBank/DDBJ whole genome shotgun (WGS) entry which is preliminary data.</text>
</comment>
<feature type="transmembrane region" description="Helical" evidence="1">
    <location>
        <begin position="5"/>
        <end position="24"/>
    </location>
</feature>
<protein>
    <submittedName>
        <fullName evidence="2">Uncharacterized protein</fullName>
    </submittedName>
</protein>
<evidence type="ECO:0000256" key="1">
    <source>
        <dbReference type="SAM" id="Phobius"/>
    </source>
</evidence>
<dbReference type="RefSeq" id="WP_107934473.1">
    <property type="nucleotide sequence ID" value="NZ_JAMAWO010000002.1"/>
</dbReference>